<name>A0A565BCH8_9BRAS</name>
<protein>
    <submittedName>
        <fullName evidence="2">Uncharacterized protein</fullName>
    </submittedName>
</protein>
<dbReference type="AlphaFoldDB" id="A0A565BCH8"/>
<dbReference type="OrthoDB" id="1110082at2759"/>
<accession>A0A565BCH8</accession>
<dbReference type="EMBL" id="CABITT030000003">
    <property type="protein sequence ID" value="VVA99031.1"/>
    <property type="molecule type" value="Genomic_DNA"/>
</dbReference>
<reference evidence="2" key="1">
    <citation type="submission" date="2019-07" db="EMBL/GenBank/DDBJ databases">
        <authorList>
            <person name="Dittberner H."/>
        </authorList>
    </citation>
    <scope>NUCLEOTIDE SEQUENCE [LARGE SCALE GENOMIC DNA]</scope>
</reference>
<keyword evidence="3" id="KW-1185">Reference proteome</keyword>
<sequence>MKGLTLDIDASKWLVELRGEVDPIIFIKKLYIARTYVMLCRIEYGYEENPKGTRKPNSDFMRCRFELNILDISWYKKIIGALKTIQGVSFTIDTPPPELGYPVGYTMGYFRGNIEIGVLMKMLEKTSIDLLGMKYGAECEDANLKPPEVPPKKLEAPPNGTETQPKKDSVPPPPEVVSISTKHQAVYKKPRGFRRLCSFLMKRVVK</sequence>
<evidence type="ECO:0000313" key="3">
    <source>
        <dbReference type="Proteomes" id="UP000489600"/>
    </source>
</evidence>
<comment type="caution">
    <text evidence="2">The sequence shown here is derived from an EMBL/GenBank/DDBJ whole genome shotgun (WGS) entry which is preliminary data.</text>
</comment>
<organism evidence="2 3">
    <name type="scientific">Arabis nemorensis</name>
    <dbReference type="NCBI Taxonomy" id="586526"/>
    <lineage>
        <taxon>Eukaryota</taxon>
        <taxon>Viridiplantae</taxon>
        <taxon>Streptophyta</taxon>
        <taxon>Embryophyta</taxon>
        <taxon>Tracheophyta</taxon>
        <taxon>Spermatophyta</taxon>
        <taxon>Magnoliopsida</taxon>
        <taxon>eudicotyledons</taxon>
        <taxon>Gunneridae</taxon>
        <taxon>Pentapetalae</taxon>
        <taxon>rosids</taxon>
        <taxon>malvids</taxon>
        <taxon>Brassicales</taxon>
        <taxon>Brassicaceae</taxon>
        <taxon>Arabideae</taxon>
        <taxon>Arabis</taxon>
    </lineage>
</organism>
<dbReference type="Proteomes" id="UP000489600">
    <property type="component" value="Unassembled WGS sequence"/>
</dbReference>
<proteinExistence type="predicted"/>
<evidence type="ECO:0000256" key="1">
    <source>
        <dbReference type="SAM" id="MobiDB-lite"/>
    </source>
</evidence>
<gene>
    <name evidence="2" type="ORF">ANE_LOCUS9476</name>
</gene>
<feature type="region of interest" description="Disordered" evidence="1">
    <location>
        <begin position="142"/>
        <end position="176"/>
    </location>
</feature>
<evidence type="ECO:0000313" key="2">
    <source>
        <dbReference type="EMBL" id="VVA99031.1"/>
    </source>
</evidence>